<dbReference type="PANTHER" id="PTHR33121">
    <property type="entry name" value="CYCLIC DI-GMP PHOSPHODIESTERASE PDEF"/>
    <property type="match status" value="1"/>
</dbReference>
<dbReference type="RefSeq" id="WP_091705172.1">
    <property type="nucleotide sequence ID" value="NZ_BMYN01000009.1"/>
</dbReference>
<dbReference type="InterPro" id="IPR035919">
    <property type="entry name" value="EAL_sf"/>
</dbReference>
<dbReference type="GO" id="GO:0071111">
    <property type="term" value="F:cyclic-guanylate-specific phosphodiesterase activity"/>
    <property type="evidence" value="ECO:0007669"/>
    <property type="project" value="InterPro"/>
</dbReference>
<dbReference type="SMART" id="SM00052">
    <property type="entry name" value="EAL"/>
    <property type="match status" value="1"/>
</dbReference>
<dbReference type="InterPro" id="IPR029787">
    <property type="entry name" value="Nucleotide_cyclase"/>
</dbReference>
<dbReference type="PROSITE" id="PS50887">
    <property type="entry name" value="GGDEF"/>
    <property type="match status" value="1"/>
</dbReference>
<feature type="domain" description="GGDEF" evidence="2">
    <location>
        <begin position="1"/>
        <end position="54"/>
    </location>
</feature>
<proteinExistence type="predicted"/>
<dbReference type="InterPro" id="IPR050706">
    <property type="entry name" value="Cyclic-di-GMP_PDE-like"/>
</dbReference>
<dbReference type="Pfam" id="PF00563">
    <property type="entry name" value="EAL"/>
    <property type="match status" value="1"/>
</dbReference>
<dbReference type="InterPro" id="IPR001633">
    <property type="entry name" value="EAL_dom"/>
</dbReference>
<name>A0A1I3VRM8_9GAMM</name>
<evidence type="ECO:0000259" key="1">
    <source>
        <dbReference type="PROSITE" id="PS50883"/>
    </source>
</evidence>
<feature type="domain" description="EAL" evidence="1">
    <location>
        <begin position="63"/>
        <end position="321"/>
    </location>
</feature>
<dbReference type="AlphaFoldDB" id="A0A1I3VRM8"/>
<dbReference type="CDD" id="cd01948">
    <property type="entry name" value="EAL"/>
    <property type="match status" value="1"/>
</dbReference>
<sequence length="323" mass="35662">MFDIEGARLHVGASVGVAVLFLDGDTLGELIQAADTAMYQAKNEGRGRVSFFAKSMQDKVQFRVALKPALQKAISEDELFLLYQPKTEFAADGRFRTVGYEALVRWNKPETGMVSPGEFIPAAEDSGQIVEVDRWVIKAAVAQLAQWLKEPQTPVLPVAINVSAALFSRSEFVDDLRAILDATGVPSSLIELEITEHAATVHIENTLKTLRELRAMGFRLAIDDFGTGYSSLSYLREFPIDHLKIDLSFVRDVHLDPKKQGLVKAIIAMAHSLELTTIAEGVESREELELLVANECDAFQGYYFSKPIPASECVKLDLPSVMT</sequence>
<keyword evidence="4" id="KW-1185">Reference proteome</keyword>
<dbReference type="SUPFAM" id="SSF55073">
    <property type="entry name" value="Nucleotide cyclase"/>
    <property type="match status" value="1"/>
</dbReference>
<protein>
    <submittedName>
        <fullName evidence="3">EAL domain, c-di-GMP-specific phosphodiesterase class I (Or its enzymatically inactive variant)</fullName>
    </submittedName>
</protein>
<evidence type="ECO:0000313" key="4">
    <source>
        <dbReference type="Proteomes" id="UP000199445"/>
    </source>
</evidence>
<evidence type="ECO:0000259" key="2">
    <source>
        <dbReference type="PROSITE" id="PS50887"/>
    </source>
</evidence>
<dbReference type="Pfam" id="PF00990">
    <property type="entry name" value="GGDEF"/>
    <property type="match status" value="1"/>
</dbReference>
<dbReference type="PROSITE" id="PS50883">
    <property type="entry name" value="EAL"/>
    <property type="match status" value="1"/>
</dbReference>
<dbReference type="SUPFAM" id="SSF141868">
    <property type="entry name" value="EAL domain-like"/>
    <property type="match status" value="1"/>
</dbReference>
<dbReference type="OrthoDB" id="9812358at2"/>
<dbReference type="Gene3D" id="3.30.70.270">
    <property type="match status" value="1"/>
</dbReference>
<dbReference type="Gene3D" id="3.20.20.450">
    <property type="entry name" value="EAL domain"/>
    <property type="match status" value="1"/>
</dbReference>
<gene>
    <name evidence="3" type="ORF">SAMN05216429_108119</name>
</gene>
<evidence type="ECO:0000313" key="3">
    <source>
        <dbReference type="EMBL" id="SFJ97583.1"/>
    </source>
</evidence>
<reference evidence="3 4" key="1">
    <citation type="submission" date="2016-10" db="EMBL/GenBank/DDBJ databases">
        <authorList>
            <person name="de Groot N.N."/>
        </authorList>
    </citation>
    <scope>NUCLEOTIDE SEQUENCE [LARGE SCALE GENOMIC DNA]</scope>
    <source>
        <strain evidence="3 4">IBRC-M 10445</strain>
    </source>
</reference>
<dbReference type="PANTHER" id="PTHR33121:SF70">
    <property type="entry name" value="SIGNALING PROTEIN YKOW"/>
    <property type="match status" value="1"/>
</dbReference>
<dbReference type="Proteomes" id="UP000199445">
    <property type="component" value="Unassembled WGS sequence"/>
</dbReference>
<accession>A0A1I3VRM8</accession>
<organism evidence="3 4">
    <name type="scientific">Marinobacter persicus</name>
    <dbReference type="NCBI Taxonomy" id="930118"/>
    <lineage>
        <taxon>Bacteria</taxon>
        <taxon>Pseudomonadati</taxon>
        <taxon>Pseudomonadota</taxon>
        <taxon>Gammaproteobacteria</taxon>
        <taxon>Pseudomonadales</taxon>
        <taxon>Marinobacteraceae</taxon>
        <taxon>Marinobacter</taxon>
    </lineage>
</organism>
<dbReference type="InterPro" id="IPR043128">
    <property type="entry name" value="Rev_trsase/Diguanyl_cyclase"/>
</dbReference>
<dbReference type="EMBL" id="FOSC01000008">
    <property type="protein sequence ID" value="SFJ97583.1"/>
    <property type="molecule type" value="Genomic_DNA"/>
</dbReference>
<dbReference type="InterPro" id="IPR000160">
    <property type="entry name" value="GGDEF_dom"/>
</dbReference>